<accession>A0A4R6N9Q7</accession>
<dbReference type="RefSeq" id="WP_133602637.1">
    <property type="nucleotide sequence ID" value="NZ_JAUFPJ010000002.1"/>
</dbReference>
<dbReference type="InterPro" id="IPR000182">
    <property type="entry name" value="GNAT_dom"/>
</dbReference>
<proteinExistence type="predicted"/>
<dbReference type="PROSITE" id="PS51186">
    <property type="entry name" value="GNAT"/>
    <property type="match status" value="1"/>
</dbReference>
<comment type="caution">
    <text evidence="4">The sequence shown here is derived from an EMBL/GenBank/DDBJ whole genome shotgun (WGS) entry which is preliminary data.</text>
</comment>
<organism evidence="4 5">
    <name type="scientific">Roseateles asaccharophilus</name>
    <dbReference type="NCBI Taxonomy" id="582607"/>
    <lineage>
        <taxon>Bacteria</taxon>
        <taxon>Pseudomonadati</taxon>
        <taxon>Pseudomonadota</taxon>
        <taxon>Betaproteobacteria</taxon>
        <taxon>Burkholderiales</taxon>
        <taxon>Sphaerotilaceae</taxon>
        <taxon>Roseateles</taxon>
    </lineage>
</organism>
<evidence type="ECO:0000256" key="2">
    <source>
        <dbReference type="ARBA" id="ARBA00023315"/>
    </source>
</evidence>
<dbReference type="InterPro" id="IPR051016">
    <property type="entry name" value="Diverse_Substrate_AcTransf"/>
</dbReference>
<dbReference type="InterPro" id="IPR016181">
    <property type="entry name" value="Acyl_CoA_acyltransferase"/>
</dbReference>
<evidence type="ECO:0000256" key="1">
    <source>
        <dbReference type="ARBA" id="ARBA00022679"/>
    </source>
</evidence>
<dbReference type="EMBL" id="SNXE01000002">
    <property type="protein sequence ID" value="TDP11869.1"/>
    <property type="molecule type" value="Genomic_DNA"/>
</dbReference>
<keyword evidence="4" id="KW-0687">Ribonucleoprotein</keyword>
<dbReference type="Gene3D" id="3.40.630.30">
    <property type="match status" value="1"/>
</dbReference>
<keyword evidence="4" id="KW-0689">Ribosomal protein</keyword>
<gene>
    <name evidence="4" type="ORF">DFR39_102253</name>
</gene>
<dbReference type="AlphaFoldDB" id="A0A4R6N9Q7"/>
<evidence type="ECO:0000313" key="5">
    <source>
        <dbReference type="Proteomes" id="UP000295357"/>
    </source>
</evidence>
<evidence type="ECO:0000259" key="3">
    <source>
        <dbReference type="PROSITE" id="PS51186"/>
    </source>
</evidence>
<dbReference type="GO" id="GO:0005840">
    <property type="term" value="C:ribosome"/>
    <property type="evidence" value="ECO:0007669"/>
    <property type="project" value="UniProtKB-KW"/>
</dbReference>
<name>A0A4R6N9Q7_9BURK</name>
<dbReference type="SUPFAM" id="SSF55729">
    <property type="entry name" value="Acyl-CoA N-acyltransferases (Nat)"/>
    <property type="match status" value="1"/>
</dbReference>
<protein>
    <submittedName>
        <fullName evidence="4">Ribosomal protein S18 acetylase RimI-like enzyme</fullName>
    </submittedName>
</protein>
<evidence type="ECO:0000313" key="4">
    <source>
        <dbReference type="EMBL" id="TDP11869.1"/>
    </source>
</evidence>
<dbReference type="Pfam" id="PF00583">
    <property type="entry name" value="Acetyltransf_1"/>
    <property type="match status" value="1"/>
</dbReference>
<keyword evidence="5" id="KW-1185">Reference proteome</keyword>
<dbReference type="PANTHER" id="PTHR10545">
    <property type="entry name" value="DIAMINE N-ACETYLTRANSFERASE"/>
    <property type="match status" value="1"/>
</dbReference>
<dbReference type="PANTHER" id="PTHR10545:SF42">
    <property type="entry name" value="ACETYLTRANSFERASE"/>
    <property type="match status" value="1"/>
</dbReference>
<dbReference type="Proteomes" id="UP000295357">
    <property type="component" value="Unassembled WGS sequence"/>
</dbReference>
<feature type="domain" description="N-acetyltransferase" evidence="3">
    <location>
        <begin position="7"/>
        <end position="149"/>
    </location>
</feature>
<dbReference type="GO" id="GO:0008080">
    <property type="term" value="F:N-acetyltransferase activity"/>
    <property type="evidence" value="ECO:0007669"/>
    <property type="project" value="TreeGrafter"/>
</dbReference>
<keyword evidence="1" id="KW-0808">Transferase</keyword>
<keyword evidence="2" id="KW-0012">Acyltransferase</keyword>
<dbReference type="CDD" id="cd04301">
    <property type="entry name" value="NAT_SF"/>
    <property type="match status" value="1"/>
</dbReference>
<sequence length="149" mass="17141">MKSTNPILIRPLQPEDRAAWERLARGYKAFYRTEHEPQVYEASWQRLLAGQEVTGLAACLEGEVLGIAHYLFHTSIWTGEACYLQDLFVDEAQRGRGLARALIQAVALAARERGCSRYYWTTHVENQRARALYDQVAEHRGMIRYDLSL</sequence>
<reference evidence="4 5" key="1">
    <citation type="submission" date="2019-03" db="EMBL/GenBank/DDBJ databases">
        <title>Genomic Encyclopedia of Type Strains, Phase IV (KMG-IV): sequencing the most valuable type-strain genomes for metagenomic binning, comparative biology and taxonomic classification.</title>
        <authorList>
            <person name="Goeker M."/>
        </authorList>
    </citation>
    <scope>NUCLEOTIDE SEQUENCE [LARGE SCALE GENOMIC DNA]</scope>
    <source>
        <strain evidence="4 5">DSM 25082</strain>
    </source>
</reference>
<dbReference type="OrthoDB" id="5295305at2"/>